<dbReference type="EMBL" id="CANTFM010001318">
    <property type="protein sequence ID" value="CAI5738195.1"/>
    <property type="molecule type" value="Genomic_DNA"/>
</dbReference>
<dbReference type="Proteomes" id="UP001162029">
    <property type="component" value="Unassembled WGS sequence"/>
</dbReference>
<evidence type="ECO:0000313" key="1">
    <source>
        <dbReference type="EMBL" id="CAI5738195.1"/>
    </source>
</evidence>
<dbReference type="AlphaFoldDB" id="A0AAV0UQZ6"/>
<reference evidence="1" key="1">
    <citation type="submission" date="2022-12" db="EMBL/GenBank/DDBJ databases">
        <authorList>
            <person name="Webb A."/>
        </authorList>
    </citation>
    <scope>NUCLEOTIDE SEQUENCE</scope>
    <source>
        <strain evidence="1">Pd1</strain>
    </source>
</reference>
<name>A0AAV0UQZ6_9STRA</name>
<proteinExistence type="predicted"/>
<organism evidence="1 2">
    <name type="scientific">Peronospora destructor</name>
    <dbReference type="NCBI Taxonomy" id="86335"/>
    <lineage>
        <taxon>Eukaryota</taxon>
        <taxon>Sar</taxon>
        <taxon>Stramenopiles</taxon>
        <taxon>Oomycota</taxon>
        <taxon>Peronosporomycetes</taxon>
        <taxon>Peronosporales</taxon>
        <taxon>Peronosporaceae</taxon>
        <taxon>Peronospora</taxon>
    </lineage>
</organism>
<sequence length="148" mass="17278">MQRRELRPKRELLSLLQRLNDCVRISARRMYTQQMTSTEMLQRPLSDTRRRLPELCLFVDSLLPITSTTKNNSIVCSIILASATRFPSSRSSVFESQCQASRRCYASNWCDLQDRRATMASRTTILQYIGRQQRSLQSMVIYEMAKKC</sequence>
<keyword evidence="2" id="KW-1185">Reference proteome</keyword>
<comment type="caution">
    <text evidence="1">The sequence shown here is derived from an EMBL/GenBank/DDBJ whole genome shotgun (WGS) entry which is preliminary data.</text>
</comment>
<protein>
    <submittedName>
        <fullName evidence="1">Uncharacterized protein</fullName>
    </submittedName>
</protein>
<accession>A0AAV0UQZ6</accession>
<evidence type="ECO:0000313" key="2">
    <source>
        <dbReference type="Proteomes" id="UP001162029"/>
    </source>
</evidence>
<gene>
    <name evidence="1" type="ORF">PDE001_LOCUS6836</name>
</gene>